<dbReference type="RefSeq" id="WP_324766900.1">
    <property type="nucleotide sequence ID" value="NZ_BAAATS010000030.1"/>
</dbReference>
<reference evidence="2 3" key="1">
    <citation type="submission" date="2022-10" db="EMBL/GenBank/DDBJ databases">
        <authorList>
            <person name="Xie J."/>
            <person name="Shen N."/>
        </authorList>
    </citation>
    <scope>NUCLEOTIDE SEQUENCE [LARGE SCALE GENOMIC DNA]</scope>
    <source>
        <strain evidence="2 3">DSM 41681</strain>
    </source>
</reference>
<accession>A0ABU6C6U8</accession>
<feature type="transmembrane region" description="Helical" evidence="1">
    <location>
        <begin position="20"/>
        <end position="38"/>
    </location>
</feature>
<name>A0ABU6C6U8_9ACTN</name>
<feature type="transmembrane region" description="Helical" evidence="1">
    <location>
        <begin position="86"/>
        <end position="108"/>
    </location>
</feature>
<keyword evidence="3" id="KW-1185">Reference proteome</keyword>
<evidence type="ECO:0000313" key="3">
    <source>
        <dbReference type="Proteomes" id="UP001352223"/>
    </source>
</evidence>
<sequence>MWYAQQPGRRARQIIGDGAALLWIALWAGAAVVAHRLINLAARSAPHPRTRLPLLGPRMTGTLHDVARAGDRLADAAPTGQAPLQALAVLAAVALFVVPVGLLFALWLPRRIRWTRQAAAARELAATEDGRELLALRALVRPLDELARFTDAGPGRLAEGWREADPAVLEALADVELRHLGLSTSRS</sequence>
<dbReference type="EMBL" id="JAOZYB010000031">
    <property type="protein sequence ID" value="MEB3959912.1"/>
    <property type="molecule type" value="Genomic_DNA"/>
</dbReference>
<proteinExistence type="predicted"/>
<comment type="caution">
    <text evidence="2">The sequence shown here is derived from an EMBL/GenBank/DDBJ whole genome shotgun (WGS) entry which is preliminary data.</text>
</comment>
<protein>
    <submittedName>
        <fullName evidence="2">Uncharacterized protein</fullName>
    </submittedName>
</protein>
<evidence type="ECO:0000313" key="2">
    <source>
        <dbReference type="EMBL" id="MEB3959912.1"/>
    </source>
</evidence>
<keyword evidence="1" id="KW-0472">Membrane</keyword>
<keyword evidence="1" id="KW-1133">Transmembrane helix</keyword>
<organism evidence="2 3">
    <name type="scientific">Streptomyces kunmingensis</name>
    <dbReference type="NCBI Taxonomy" id="68225"/>
    <lineage>
        <taxon>Bacteria</taxon>
        <taxon>Bacillati</taxon>
        <taxon>Actinomycetota</taxon>
        <taxon>Actinomycetes</taxon>
        <taxon>Kitasatosporales</taxon>
        <taxon>Streptomycetaceae</taxon>
        <taxon>Streptomyces</taxon>
    </lineage>
</organism>
<dbReference type="Proteomes" id="UP001352223">
    <property type="component" value="Unassembled WGS sequence"/>
</dbReference>
<gene>
    <name evidence="2" type="ORF">OKJ48_06545</name>
</gene>
<keyword evidence="1" id="KW-0812">Transmembrane</keyword>
<evidence type="ECO:0000256" key="1">
    <source>
        <dbReference type="SAM" id="Phobius"/>
    </source>
</evidence>